<comment type="caution">
    <text evidence="1">The sequence shown here is derived from an EMBL/GenBank/DDBJ whole genome shotgun (WGS) entry which is preliminary data.</text>
</comment>
<reference evidence="1 2" key="1">
    <citation type="submission" date="2020-09" db="EMBL/GenBank/DDBJ databases">
        <title>De no assembly of potato wild relative species, Solanum commersonii.</title>
        <authorList>
            <person name="Cho K."/>
        </authorList>
    </citation>
    <scope>NUCLEOTIDE SEQUENCE [LARGE SCALE GENOMIC DNA]</scope>
    <source>
        <strain evidence="1">LZ3.2</strain>
        <tissue evidence="1">Leaf</tissue>
    </source>
</reference>
<evidence type="ECO:0000313" key="1">
    <source>
        <dbReference type="EMBL" id="KAG5573779.1"/>
    </source>
</evidence>
<evidence type="ECO:0000313" key="2">
    <source>
        <dbReference type="Proteomes" id="UP000824120"/>
    </source>
</evidence>
<feature type="non-terminal residue" evidence="1">
    <location>
        <position position="1"/>
    </location>
</feature>
<organism evidence="1 2">
    <name type="scientific">Solanum commersonii</name>
    <name type="common">Commerson's wild potato</name>
    <name type="synonym">Commerson's nightshade</name>
    <dbReference type="NCBI Taxonomy" id="4109"/>
    <lineage>
        <taxon>Eukaryota</taxon>
        <taxon>Viridiplantae</taxon>
        <taxon>Streptophyta</taxon>
        <taxon>Embryophyta</taxon>
        <taxon>Tracheophyta</taxon>
        <taxon>Spermatophyta</taxon>
        <taxon>Magnoliopsida</taxon>
        <taxon>eudicotyledons</taxon>
        <taxon>Gunneridae</taxon>
        <taxon>Pentapetalae</taxon>
        <taxon>asterids</taxon>
        <taxon>lamiids</taxon>
        <taxon>Solanales</taxon>
        <taxon>Solanaceae</taxon>
        <taxon>Solanoideae</taxon>
        <taxon>Solaneae</taxon>
        <taxon>Solanum</taxon>
    </lineage>
</organism>
<proteinExistence type="predicted"/>
<keyword evidence="2" id="KW-1185">Reference proteome</keyword>
<accession>A0A9J5WDI6</accession>
<gene>
    <name evidence="1" type="ORF">H5410_063545</name>
</gene>
<sequence length="89" mass="10283">SFICFVPFAQLLWKKTKIPPLPINHHLDTIEAAHLQFMFVVIQETKLFFWGANASRSEFRDLVQHAEDNASKKAGSPHSFYLFHINISL</sequence>
<dbReference type="EMBL" id="JACXVP010000012">
    <property type="protein sequence ID" value="KAG5573779.1"/>
    <property type="molecule type" value="Genomic_DNA"/>
</dbReference>
<dbReference type="AlphaFoldDB" id="A0A9J5WDI6"/>
<name>A0A9J5WDI6_SOLCO</name>
<protein>
    <submittedName>
        <fullName evidence="1">Uncharacterized protein</fullName>
    </submittedName>
</protein>
<dbReference type="Proteomes" id="UP000824120">
    <property type="component" value="Chromosome 12"/>
</dbReference>